<protein>
    <recommendedName>
        <fullName evidence="2">DDHD domain-containing protein</fullName>
    </recommendedName>
</protein>
<gene>
    <name evidence="3" type="ORF">ANCDUO_22140</name>
</gene>
<dbReference type="InterPro" id="IPR001666">
    <property type="entry name" value="PI_transfer"/>
</dbReference>
<evidence type="ECO:0000256" key="1">
    <source>
        <dbReference type="SAM" id="MobiDB-lite"/>
    </source>
</evidence>
<dbReference type="GO" id="GO:0008526">
    <property type="term" value="F:phosphatidylinositol transfer activity"/>
    <property type="evidence" value="ECO:0007669"/>
    <property type="project" value="TreeGrafter"/>
</dbReference>
<dbReference type="PANTHER" id="PTHR10658:SF81">
    <property type="entry name" value="PROTEIN RETINAL DEGENERATION B"/>
    <property type="match status" value="1"/>
</dbReference>
<dbReference type="OrthoDB" id="10053061at2759"/>
<reference evidence="3 4" key="1">
    <citation type="submission" date="2013-12" db="EMBL/GenBank/DDBJ databases">
        <title>Draft genome of the parsitic nematode Ancylostoma duodenale.</title>
        <authorList>
            <person name="Mitreva M."/>
        </authorList>
    </citation>
    <scope>NUCLEOTIDE SEQUENCE [LARGE SCALE GENOMIC DNA]</scope>
    <source>
        <strain evidence="3 4">Zhejiang</strain>
    </source>
</reference>
<organism evidence="3 4">
    <name type="scientific">Ancylostoma duodenale</name>
    <dbReference type="NCBI Taxonomy" id="51022"/>
    <lineage>
        <taxon>Eukaryota</taxon>
        <taxon>Metazoa</taxon>
        <taxon>Ecdysozoa</taxon>
        <taxon>Nematoda</taxon>
        <taxon>Chromadorea</taxon>
        <taxon>Rhabditida</taxon>
        <taxon>Rhabditina</taxon>
        <taxon>Rhabditomorpha</taxon>
        <taxon>Strongyloidea</taxon>
        <taxon>Ancylostomatidae</taxon>
        <taxon>Ancylostomatinae</taxon>
        <taxon>Ancylostoma</taxon>
    </lineage>
</organism>
<feature type="non-terminal residue" evidence="3">
    <location>
        <position position="177"/>
    </location>
</feature>
<feature type="region of interest" description="Disordered" evidence="1">
    <location>
        <begin position="73"/>
        <end position="95"/>
    </location>
</feature>
<name>A0A0C2FGS6_9BILA</name>
<sequence length="177" mass="19782">MFRLEHIICTCQIFVVGDTLGGLLLYEAMTKYEVPTRHGSLIPKAPLEGIDEVKSTGRFSKSMPLKILVKLSNHSSQSAHSDTPNHKSPKSARSHSMYCPSFRKKVQSRLLFQPSTAFLLGCPLGLVLMQKKLAGYEIEHLESCQLFNLYYSLDPCGSRLEPVLNQHLSLLQPANIP</sequence>
<dbReference type="GO" id="GO:0008525">
    <property type="term" value="F:phosphatidylcholine transporter activity"/>
    <property type="evidence" value="ECO:0007669"/>
    <property type="project" value="TreeGrafter"/>
</dbReference>
<dbReference type="GO" id="GO:0005737">
    <property type="term" value="C:cytoplasm"/>
    <property type="evidence" value="ECO:0007669"/>
    <property type="project" value="TreeGrafter"/>
</dbReference>
<dbReference type="PANTHER" id="PTHR10658">
    <property type="entry name" value="PHOSPHATIDYLINOSITOL TRANSFER PROTEIN"/>
    <property type="match status" value="1"/>
</dbReference>
<evidence type="ECO:0000259" key="2">
    <source>
        <dbReference type="PROSITE" id="PS51043"/>
    </source>
</evidence>
<dbReference type="EMBL" id="KN765819">
    <property type="protein sequence ID" value="KIH47795.1"/>
    <property type="molecule type" value="Genomic_DNA"/>
</dbReference>
<keyword evidence="4" id="KW-1185">Reference proteome</keyword>
<feature type="compositionally biased region" description="Polar residues" evidence="1">
    <location>
        <begin position="73"/>
        <end position="82"/>
    </location>
</feature>
<evidence type="ECO:0000313" key="4">
    <source>
        <dbReference type="Proteomes" id="UP000054047"/>
    </source>
</evidence>
<proteinExistence type="predicted"/>
<feature type="domain" description="DDHD" evidence="2">
    <location>
        <begin position="110"/>
        <end position="177"/>
    </location>
</feature>
<dbReference type="PROSITE" id="PS51043">
    <property type="entry name" value="DDHD"/>
    <property type="match status" value="1"/>
</dbReference>
<dbReference type="GO" id="GO:0046872">
    <property type="term" value="F:metal ion binding"/>
    <property type="evidence" value="ECO:0007669"/>
    <property type="project" value="InterPro"/>
</dbReference>
<dbReference type="GO" id="GO:0035091">
    <property type="term" value="F:phosphatidylinositol binding"/>
    <property type="evidence" value="ECO:0007669"/>
    <property type="project" value="TreeGrafter"/>
</dbReference>
<dbReference type="GO" id="GO:0031210">
    <property type="term" value="F:phosphatidylcholine binding"/>
    <property type="evidence" value="ECO:0007669"/>
    <property type="project" value="TreeGrafter"/>
</dbReference>
<dbReference type="Proteomes" id="UP000054047">
    <property type="component" value="Unassembled WGS sequence"/>
</dbReference>
<dbReference type="Pfam" id="PF02862">
    <property type="entry name" value="DDHD"/>
    <property type="match status" value="1"/>
</dbReference>
<evidence type="ECO:0000313" key="3">
    <source>
        <dbReference type="EMBL" id="KIH47795.1"/>
    </source>
</evidence>
<accession>A0A0C2FGS6</accession>
<dbReference type="AlphaFoldDB" id="A0A0C2FGS6"/>
<dbReference type="InterPro" id="IPR004177">
    <property type="entry name" value="DDHD_dom"/>
</dbReference>